<feature type="transmembrane region" description="Helical" evidence="9">
    <location>
        <begin position="369"/>
        <end position="388"/>
    </location>
</feature>
<evidence type="ECO:0000313" key="11">
    <source>
        <dbReference type="Proteomes" id="UP001311730"/>
    </source>
</evidence>
<comment type="similarity">
    <text evidence="2">Belongs to the branched chain amino acid transporter family.</text>
</comment>
<feature type="transmembrane region" description="Helical" evidence="9">
    <location>
        <begin position="268"/>
        <end position="293"/>
    </location>
</feature>
<keyword evidence="6" id="KW-0029">Amino-acid transport</keyword>
<evidence type="ECO:0000256" key="7">
    <source>
        <dbReference type="ARBA" id="ARBA00022989"/>
    </source>
</evidence>
<evidence type="ECO:0000313" key="10">
    <source>
        <dbReference type="EMBL" id="MEB3074932.1"/>
    </source>
</evidence>
<dbReference type="PANTHER" id="PTHR30588:SF0">
    <property type="entry name" value="BRANCHED-CHAIN AMINO ACID PERMEASE BRNQ"/>
    <property type="match status" value="1"/>
</dbReference>
<keyword evidence="3" id="KW-0813">Transport</keyword>
<evidence type="ECO:0000256" key="1">
    <source>
        <dbReference type="ARBA" id="ARBA00004651"/>
    </source>
</evidence>
<keyword evidence="8 9" id="KW-0472">Membrane</keyword>
<feature type="transmembrane region" description="Helical" evidence="9">
    <location>
        <begin position="75"/>
        <end position="95"/>
    </location>
</feature>
<evidence type="ECO:0000256" key="8">
    <source>
        <dbReference type="ARBA" id="ARBA00023136"/>
    </source>
</evidence>
<feature type="transmembrane region" description="Helical" evidence="9">
    <location>
        <begin position="148"/>
        <end position="168"/>
    </location>
</feature>
<name>A0ABU5Z9V1_9FLAO</name>
<dbReference type="PANTHER" id="PTHR30588">
    <property type="entry name" value="BRANCHED-CHAIN AMINO ACID TRANSPORT SYSTEM 2 CARRIER PROTEIN"/>
    <property type="match status" value="1"/>
</dbReference>
<proteinExistence type="inferred from homology"/>
<keyword evidence="7 9" id="KW-1133">Transmembrane helix</keyword>
<dbReference type="EMBL" id="JAYKBW010000006">
    <property type="protein sequence ID" value="MEB3074932.1"/>
    <property type="molecule type" value="Genomic_DNA"/>
</dbReference>
<evidence type="ECO:0000256" key="9">
    <source>
        <dbReference type="SAM" id="Phobius"/>
    </source>
</evidence>
<evidence type="ECO:0000256" key="5">
    <source>
        <dbReference type="ARBA" id="ARBA00022692"/>
    </source>
</evidence>
<protein>
    <submittedName>
        <fullName evidence="10">Branched-chain amino acid transport system II carrier protein</fullName>
    </submittedName>
</protein>
<keyword evidence="5 9" id="KW-0812">Transmembrane</keyword>
<feature type="transmembrane region" description="Helical" evidence="9">
    <location>
        <begin position="115"/>
        <end position="136"/>
    </location>
</feature>
<dbReference type="InterPro" id="IPR004685">
    <property type="entry name" value="Brnchd-chn_aa_trnsp_Livcs"/>
</dbReference>
<feature type="transmembrane region" description="Helical" evidence="9">
    <location>
        <begin position="39"/>
        <end position="63"/>
    </location>
</feature>
<feature type="transmembrane region" description="Helical" evidence="9">
    <location>
        <begin position="336"/>
        <end position="357"/>
    </location>
</feature>
<feature type="transmembrane region" description="Helical" evidence="9">
    <location>
        <begin position="313"/>
        <end position="330"/>
    </location>
</feature>
<accession>A0ABU5Z9V1</accession>
<evidence type="ECO:0000256" key="3">
    <source>
        <dbReference type="ARBA" id="ARBA00022448"/>
    </source>
</evidence>
<feature type="transmembrane region" description="Helical" evidence="9">
    <location>
        <begin position="400"/>
        <end position="418"/>
    </location>
</feature>
<feature type="transmembrane region" description="Helical" evidence="9">
    <location>
        <begin position="7"/>
        <end position="27"/>
    </location>
</feature>
<dbReference type="NCBIfam" id="TIGR00796">
    <property type="entry name" value="livcs"/>
    <property type="match status" value="1"/>
</dbReference>
<evidence type="ECO:0000256" key="2">
    <source>
        <dbReference type="ARBA" id="ARBA00008540"/>
    </source>
</evidence>
<dbReference type="Proteomes" id="UP001311730">
    <property type="component" value="Unassembled WGS sequence"/>
</dbReference>
<sequence length="438" mass="48221">MKITLSRIIVTSFAMFSIFFGAGNFILPAFLGRAAGEHWLLVSIAFCLSAVLIPILGVVVQARLQGSVLDFGKKVSSFVSILLGCLLYGMCLAFPMPRTASVSYEMISATFAPNLPAWVMYTFYVFYFFLVGYLCFQRNKILDVLGKYLTPLMVGIILLLIIVAIFNQGDIAVSSFENPIAEGLLEGYQTYDAMSSIIIGGVIVASLALDNSFDKRQVKRLTIYAGIGSGILLFITYAGFIYTGASQGSYFPEVDQRVLLLALITKHVLGGFGGVLLSIAVSISCFTTAVGIITGGAEFFKNLIKGNEHTYKVFVTILCIYCLIVAPFGVDYIIKIAYPVLVLFYPTVIALVFLHLLPSKLASNNVFKVVAVVTFLSTIPIFLEQLGYEYFEVPLPLHEYRLSWIFPALWAWITTLLIEKMIIKTSKPANGDKKESHS</sequence>
<organism evidence="10 11">
    <name type="scientific">Capnocytophaga gingivalis</name>
    <dbReference type="NCBI Taxonomy" id="1017"/>
    <lineage>
        <taxon>Bacteria</taxon>
        <taxon>Pseudomonadati</taxon>
        <taxon>Bacteroidota</taxon>
        <taxon>Flavobacteriia</taxon>
        <taxon>Flavobacteriales</taxon>
        <taxon>Flavobacteriaceae</taxon>
        <taxon>Capnocytophaga</taxon>
    </lineage>
</organism>
<comment type="subcellular location">
    <subcellularLocation>
        <location evidence="1">Cell membrane</location>
        <topology evidence="1">Multi-pass membrane protein</topology>
    </subcellularLocation>
</comment>
<keyword evidence="4" id="KW-1003">Cell membrane</keyword>
<dbReference type="Pfam" id="PF05525">
    <property type="entry name" value="Branch_AA_trans"/>
    <property type="match status" value="1"/>
</dbReference>
<evidence type="ECO:0000256" key="6">
    <source>
        <dbReference type="ARBA" id="ARBA00022970"/>
    </source>
</evidence>
<reference evidence="10 11" key="1">
    <citation type="submission" date="2023-12" db="EMBL/GenBank/DDBJ databases">
        <title>Genomic sequences of Capnocytophaga and Parvimonas strains.</title>
        <authorList>
            <person name="Watt R.M."/>
            <person name="Wang M."/>
            <person name="Yang T."/>
            <person name="Tong W.M."/>
        </authorList>
    </citation>
    <scope>NUCLEOTIDE SEQUENCE [LARGE SCALE GENOMIC DNA]</scope>
    <source>
        <strain evidence="10 11">CCUG 13096</strain>
    </source>
</reference>
<gene>
    <name evidence="10" type="primary">brnQ</name>
    <name evidence="10" type="ORF">VJJ08_06430</name>
</gene>
<feature type="transmembrane region" description="Helical" evidence="9">
    <location>
        <begin position="188"/>
        <end position="209"/>
    </location>
</feature>
<evidence type="ECO:0000256" key="4">
    <source>
        <dbReference type="ARBA" id="ARBA00022475"/>
    </source>
</evidence>
<comment type="caution">
    <text evidence="10">The sequence shown here is derived from an EMBL/GenBank/DDBJ whole genome shotgun (WGS) entry which is preliminary data.</text>
</comment>
<keyword evidence="11" id="KW-1185">Reference proteome</keyword>
<dbReference type="RefSeq" id="WP_323983225.1">
    <property type="nucleotide sequence ID" value="NZ_JAYKBW010000006.1"/>
</dbReference>
<feature type="transmembrane region" description="Helical" evidence="9">
    <location>
        <begin position="221"/>
        <end position="242"/>
    </location>
</feature>